<dbReference type="GO" id="GO:0007097">
    <property type="term" value="P:nuclear migration"/>
    <property type="evidence" value="ECO:0007669"/>
    <property type="project" value="TreeGrafter"/>
</dbReference>
<feature type="coiled-coil region" evidence="6">
    <location>
        <begin position="1430"/>
        <end position="1501"/>
    </location>
</feature>
<evidence type="ECO:0000259" key="8">
    <source>
        <dbReference type="Pfam" id="PF25034"/>
    </source>
</evidence>
<dbReference type="InterPro" id="IPR057057">
    <property type="entry name" value="Spectrin_SYNE1"/>
</dbReference>
<dbReference type="OrthoDB" id="6596120at2759"/>
<feature type="coiled-coil region" evidence="6">
    <location>
        <begin position="778"/>
        <end position="805"/>
    </location>
</feature>
<dbReference type="GO" id="GO:0051015">
    <property type="term" value="F:actin filament binding"/>
    <property type="evidence" value="ECO:0007669"/>
    <property type="project" value="TreeGrafter"/>
</dbReference>
<proteinExistence type="predicted"/>
<protein>
    <recommendedName>
        <fullName evidence="8">Nesprin-1 spectrin repeats region domain-containing protein</fullName>
    </recommendedName>
</protein>
<comment type="subcellular location">
    <subcellularLocation>
        <location evidence="1">Membrane</location>
    </subcellularLocation>
</comment>
<evidence type="ECO:0000256" key="7">
    <source>
        <dbReference type="SAM" id="MobiDB-lite"/>
    </source>
</evidence>
<feature type="compositionally biased region" description="Low complexity" evidence="7">
    <location>
        <begin position="1789"/>
        <end position="1798"/>
    </location>
</feature>
<keyword evidence="5" id="KW-0472">Membrane</keyword>
<evidence type="ECO:0000313" key="9">
    <source>
        <dbReference type="EMBL" id="CAB0008983.1"/>
    </source>
</evidence>
<dbReference type="GO" id="GO:0034993">
    <property type="term" value="C:meiotic nuclear membrane microtubule tethering complex"/>
    <property type="evidence" value="ECO:0007669"/>
    <property type="project" value="TreeGrafter"/>
</dbReference>
<reference evidence="9 10" key="1">
    <citation type="submission" date="2020-02" db="EMBL/GenBank/DDBJ databases">
        <authorList>
            <person name="Ferguson B K."/>
        </authorList>
    </citation>
    <scope>NUCLEOTIDE SEQUENCE [LARGE SCALE GENOMIC DNA]</scope>
</reference>
<dbReference type="InterPro" id="IPR018159">
    <property type="entry name" value="Spectrin/alpha-actinin"/>
</dbReference>
<evidence type="ECO:0000313" key="10">
    <source>
        <dbReference type="Proteomes" id="UP000479000"/>
    </source>
</evidence>
<dbReference type="GO" id="GO:0005737">
    <property type="term" value="C:cytoplasm"/>
    <property type="evidence" value="ECO:0007669"/>
    <property type="project" value="TreeGrafter"/>
</dbReference>
<accession>A0A6H5GZX8</accession>
<dbReference type="Pfam" id="PF25034">
    <property type="entry name" value="Spectrin_SYNE1"/>
    <property type="match status" value="1"/>
</dbReference>
<evidence type="ECO:0000256" key="5">
    <source>
        <dbReference type="ARBA" id="ARBA00023136"/>
    </source>
</evidence>
<dbReference type="SUPFAM" id="SSF46966">
    <property type="entry name" value="Spectrin repeat"/>
    <property type="match status" value="7"/>
</dbReference>
<evidence type="ECO:0000256" key="4">
    <source>
        <dbReference type="ARBA" id="ARBA00022989"/>
    </source>
</evidence>
<evidence type="ECO:0000256" key="1">
    <source>
        <dbReference type="ARBA" id="ARBA00004370"/>
    </source>
</evidence>
<feature type="coiled-coil region" evidence="6">
    <location>
        <begin position="2320"/>
        <end position="2388"/>
    </location>
</feature>
<keyword evidence="6" id="KW-0175">Coiled coil</keyword>
<feature type="non-terminal residue" evidence="9">
    <location>
        <position position="2420"/>
    </location>
</feature>
<evidence type="ECO:0000256" key="6">
    <source>
        <dbReference type="SAM" id="Coils"/>
    </source>
</evidence>
<feature type="coiled-coil region" evidence="6">
    <location>
        <begin position="1667"/>
        <end position="1698"/>
    </location>
</feature>
<keyword evidence="4" id="KW-1133">Transmembrane helix</keyword>
<dbReference type="SMART" id="SM00150">
    <property type="entry name" value="SPEC"/>
    <property type="match status" value="7"/>
</dbReference>
<keyword evidence="3" id="KW-0677">Repeat</keyword>
<dbReference type="Gene3D" id="1.20.58.60">
    <property type="match status" value="6"/>
</dbReference>
<evidence type="ECO:0000256" key="3">
    <source>
        <dbReference type="ARBA" id="ARBA00022737"/>
    </source>
</evidence>
<organism evidence="9 10">
    <name type="scientific">Nesidiocoris tenuis</name>
    <dbReference type="NCBI Taxonomy" id="355587"/>
    <lineage>
        <taxon>Eukaryota</taxon>
        <taxon>Metazoa</taxon>
        <taxon>Ecdysozoa</taxon>
        <taxon>Arthropoda</taxon>
        <taxon>Hexapoda</taxon>
        <taxon>Insecta</taxon>
        <taxon>Pterygota</taxon>
        <taxon>Neoptera</taxon>
        <taxon>Paraneoptera</taxon>
        <taxon>Hemiptera</taxon>
        <taxon>Heteroptera</taxon>
        <taxon>Panheteroptera</taxon>
        <taxon>Cimicomorpha</taxon>
        <taxon>Miridae</taxon>
        <taxon>Dicyphina</taxon>
        <taxon>Nesidiocoris</taxon>
    </lineage>
</organism>
<dbReference type="EMBL" id="CADCXU010021246">
    <property type="protein sequence ID" value="CAB0008983.1"/>
    <property type="molecule type" value="Genomic_DNA"/>
</dbReference>
<name>A0A6H5GZX8_9HEMI</name>
<dbReference type="InterPro" id="IPR052403">
    <property type="entry name" value="LINC-complex_assoc"/>
</dbReference>
<evidence type="ECO:0000256" key="2">
    <source>
        <dbReference type="ARBA" id="ARBA00022692"/>
    </source>
</evidence>
<dbReference type="PANTHER" id="PTHR47535:SF7">
    <property type="entry name" value="CALMIN"/>
    <property type="match status" value="1"/>
</dbReference>
<dbReference type="Proteomes" id="UP000479000">
    <property type="component" value="Unassembled WGS sequence"/>
</dbReference>
<sequence>MTYVAQFLHKYPELRSDSGDRLGYIENEYMELRAWLLERTSYLASLATFPENYSAFFADLVTVENQFIAGLNQKDFQGFIPQQQLDNMDQKESVLVDRFIKDTADRWKGVCMELKCVQSMLEELISFWRRWNTLSRELDEWMTASEPKLALDEEAKMEYFQSFFEHVNERWIQDLANVVQDLIKCLPYDEHENVLNVSNIIQEKWKICKLLDQVISTCETAADVQTDEGISRLLAVQEQAVEELDNQRSNVISMIQKGKDLGKDPSAPEFIKQQAISLETQWNKAYDTSLEKLNTLKATQKTWNAYNSGKSELLSLIEKAESDLRNVTRRYGGEKVAAELKRKQDLAVALRIATENLLSKLQFFCKELCAVHPQAQQLITSEVCIFTKVAIEIGCLTDHSERISMILPLIERNFQVAALGSRLAGTLSVVEQRIEVLQKEAADWEEFDSHLNSLDVWAVDTAPKEVVQFSTIAIPQEKLIRVQALNTETEVKKQNLADLKQRAQLLLAGKTDTFDLNERSKITICRYLHRFHSCADQNDEVCKGYVQRIKGLELSIHALEKSIEEGNADLQKGVATWQEFEAALDVIRPWLEKAEGQISTGIQKPVVLNDARDQLQQVKQQAKESIGARWNNFQELQDNLSQAILKSQSDIQDVIHSFDNCAKSEAALREVDAVLQGLVSRSDEKDFLIKEGEKLMNEDKKNTVVIQNILSSIELNWEKTGESIKESTIVLKELIEAWKSFKDHEVAAYSLLKEANARLVVDEPPTDLTSASDASARAEQAILLANKAKAEIDNMDNKLQIILRLSSTFPSLDCGDLEQSIIKARKNLNDVSKKAASEHQQKESQIVVWKQIDENKGDLLLWLEQKHDILTQCLQDLAHPDASMQHLNKYKNELPTYIEMRESIAEKTQQLAQLSDGFVSPNLAALETLINDQFQEVTRLADSVEASLSAMSDKENAMKAKVKKINDNIGKIRERVIQCNNLSGENDVILKRLKECRSLKDTLNKMDISSVEEDVNSFLEAFPSATQSSAVKEVNSLKNRHADVSNQAAKVEGNLLAFLIKYHTEKLSAFQRDVANYNDKLIWCQPEADNDRNSLETKYSSLVDIDKGLNECNKRQAILKASLEKLIAAGYDNDEQQRLETEQTAIFNNFSELIQKYNECSGKLSDLINVWREYDSQHEGLTIALKESEGDLKGLITTHTDLSTIDEKLSRIHEITMLLEELEPRILTLETLGAQLAPDREDSRVMHNINALRNKFGSLQKLANSYRDRLKGVKQKESVYLGDVDGAEKWISNANENLESFNQALSKRLPLQKYKPLLEQINEFNSSREHGHALINKAVESGEALFSEITPENREVIRNRLKNLRNSSEALVDKANAISKVIEHALSRRNSFDDCFTQVAQWIIETDKKLKDGPSKEPTVQDKKLALHQYRNLLQDIQSHESIFKQLQEKSAAFSDSDATKKLEEIEERYVDLNQRAVQKVEEFEKNVAHHEEYLAALEKSCDFLRTLISEEALSDKDGEETKLAIIENLLLHQPEGEALVKSCEELQKPVLASTDPSGHEAIINELSEHKEAWRLFLARCNNNVEKLRQLYSKWGKLNSDIEEAMTWVKNCEIQVKDQSLKSNHATKKQHLEKLKALDNEILRKGEQFSGLVSSSAGAESDIAEKASKLLSKYQSLRTQSKELMQNLENNVEAHEAYSKKCQEFRDWLASERDLINACDDTTGEKADIVKRIDNINLASKRSSKTLSSCGKSSRKSLKHIQNGSERSRLRSEISSSRTRWMRNKRSSIRTSRSVTTSRNEKSRSISLSTNRMLSSTQALYQLLHILSKEVINRWQAQVDDHKGFVARYNETSACLKPLEDKLASLETDKSSLSTKSSVLQSLASELEQTSPKMTHLYASADKLYSDTAAAGRETIRQQIRDIRTRWEALEDGIKAQQKFVEAHSIQWNSYQEALSQVLAWLDQTEKTLKNDTISVSTAHDIRCKLLKQKARLAWVVRPQLAACNHTQQTRLVFNWPQEIAGFHKLNFKTLCVFQDLLKIFDSRSRELTEVVSLSDHLDQDIVKMCEQAVADHEMYNAKYKEALDWVNDRRKSLDEINALVAHANQKQLPDLSVKIQDLFALKPNGALMLNALQDIVEKTCASTSVDGRDQIRGQFEELQQLFESTFDFIADLDRDLKVRISRSLLQAAMSHQQDIVKLKHKIESLSEKSAHVEGILEGITEKHSKILSKAQVLARNCMFLIIASIPIGIANCGKRTYPWASFITYFSRRSSSSMRRSLTTTRNTARQLWKSRNGSKPPTIRFSCGAIRSWNESRSIPTLNALQGEIRAKELEIDTVTEKAQQLYKPNTRSSHITELQHKYQQLTGKVKALEEKVRCEKIEVDNLKSKATEMLASGQQNPAATHAQQVLQKFDDISEKIK</sequence>
<dbReference type="GO" id="GO:0005640">
    <property type="term" value="C:nuclear outer membrane"/>
    <property type="evidence" value="ECO:0007669"/>
    <property type="project" value="TreeGrafter"/>
</dbReference>
<feature type="domain" description="Nesprin-1 spectrin repeats region" evidence="8">
    <location>
        <begin position="88"/>
        <end position="168"/>
    </location>
</feature>
<keyword evidence="10" id="KW-1185">Reference proteome</keyword>
<feature type="region of interest" description="Disordered" evidence="7">
    <location>
        <begin position="1744"/>
        <end position="1809"/>
    </location>
</feature>
<dbReference type="PANTHER" id="PTHR47535">
    <property type="entry name" value="MUSCLE-SPECIFIC PROTEIN 300 KDA, ISOFORM G"/>
    <property type="match status" value="1"/>
</dbReference>
<keyword evidence="2" id="KW-0812">Transmembrane</keyword>
<gene>
    <name evidence="9" type="ORF">NTEN_LOCUS14180</name>
</gene>